<reference evidence="7" key="1">
    <citation type="submission" date="2021-02" db="EMBL/GenBank/DDBJ databases">
        <authorList>
            <person name="Nowell W R."/>
        </authorList>
    </citation>
    <scope>NUCLEOTIDE SEQUENCE</scope>
</reference>
<dbReference type="EMBL" id="CAJNOJ010000012">
    <property type="protein sequence ID" value="CAF0796897.1"/>
    <property type="molecule type" value="Genomic_DNA"/>
</dbReference>
<gene>
    <name evidence="7" type="ORF">EDS130_LOCUS4643</name>
    <name evidence="8" type="ORF">XAT740_LOCUS5156</name>
</gene>
<dbReference type="Gene3D" id="1.20.1070.10">
    <property type="entry name" value="Rhodopsin 7-helix transmembrane proteins"/>
    <property type="match status" value="1"/>
</dbReference>
<evidence type="ECO:0000313" key="10">
    <source>
        <dbReference type="Proteomes" id="UP000663852"/>
    </source>
</evidence>
<accession>A0A813SBD0</accession>
<sequence>MNKTTDRSVSNELKMAPFELNIWLGCFILITGNISTFGNIIIFSSRAFRNRACTVYLLVEAIVLIFFFDLVLLTRTLQKGFRIPVLNRYDAICRLRYFASQYTNLIAISLFILATTDRYLSTQRSQALRKWSGRTSLAYKLVLACVIIWFVFGCHRLVLYSAATGYCIAQPGLYALLDNYLEAVISGLCPPVIIFVLSYLLMRSVRNTIQRQNLVLSNEPNKPAVNSTFLRKTDKQLTQMLFWQTLVAIPAFIPYTIQLIYSNVTENWSKSPEWVAWENVCVETIRLLSYTFFSTRLYITLISSRRLRREIFRIFRLRNGIQPTDVTLNTIDQTTAGGLITIKQQTNT</sequence>
<keyword evidence="3 5" id="KW-1133">Transmembrane helix</keyword>
<proteinExistence type="predicted"/>
<comment type="caution">
    <text evidence="7">The sequence shown here is derived from an EMBL/GenBank/DDBJ whole genome shotgun (WGS) entry which is preliminary data.</text>
</comment>
<dbReference type="PROSITE" id="PS50262">
    <property type="entry name" value="G_PROTEIN_RECEP_F1_2"/>
    <property type="match status" value="1"/>
</dbReference>
<feature type="domain" description="G-protein coupled receptors family 1 profile" evidence="6">
    <location>
        <begin position="38"/>
        <end position="298"/>
    </location>
</feature>
<keyword evidence="4 5" id="KW-0472">Membrane</keyword>
<evidence type="ECO:0000313" key="7">
    <source>
        <dbReference type="EMBL" id="CAF0796897.1"/>
    </source>
</evidence>
<keyword evidence="9" id="KW-1185">Reference proteome</keyword>
<protein>
    <recommendedName>
        <fullName evidence="6">G-protein coupled receptors family 1 profile domain-containing protein</fullName>
    </recommendedName>
</protein>
<feature type="transmembrane region" description="Helical" evidence="5">
    <location>
        <begin position="137"/>
        <end position="163"/>
    </location>
</feature>
<evidence type="ECO:0000256" key="1">
    <source>
        <dbReference type="ARBA" id="ARBA00004370"/>
    </source>
</evidence>
<name>A0A813SBD0_ADIRI</name>
<evidence type="ECO:0000259" key="6">
    <source>
        <dbReference type="PROSITE" id="PS50262"/>
    </source>
</evidence>
<dbReference type="OrthoDB" id="9995072at2759"/>
<feature type="transmembrane region" description="Helical" evidence="5">
    <location>
        <begin position="241"/>
        <end position="264"/>
    </location>
</feature>
<evidence type="ECO:0000256" key="2">
    <source>
        <dbReference type="ARBA" id="ARBA00022692"/>
    </source>
</evidence>
<dbReference type="SUPFAM" id="SSF81321">
    <property type="entry name" value="Family A G protein-coupled receptor-like"/>
    <property type="match status" value="1"/>
</dbReference>
<dbReference type="EMBL" id="CAJNOR010000220">
    <property type="protein sequence ID" value="CAF0844653.1"/>
    <property type="molecule type" value="Genomic_DNA"/>
</dbReference>
<evidence type="ECO:0000313" key="8">
    <source>
        <dbReference type="EMBL" id="CAF0844653.1"/>
    </source>
</evidence>
<evidence type="ECO:0000256" key="3">
    <source>
        <dbReference type="ARBA" id="ARBA00022989"/>
    </source>
</evidence>
<dbReference type="Proteomes" id="UP000663852">
    <property type="component" value="Unassembled WGS sequence"/>
</dbReference>
<dbReference type="AlphaFoldDB" id="A0A813SBD0"/>
<comment type="subcellular location">
    <subcellularLocation>
        <location evidence="1">Membrane</location>
    </subcellularLocation>
</comment>
<organism evidence="7 10">
    <name type="scientific">Adineta ricciae</name>
    <name type="common">Rotifer</name>
    <dbReference type="NCBI Taxonomy" id="249248"/>
    <lineage>
        <taxon>Eukaryota</taxon>
        <taxon>Metazoa</taxon>
        <taxon>Spiralia</taxon>
        <taxon>Gnathifera</taxon>
        <taxon>Rotifera</taxon>
        <taxon>Eurotatoria</taxon>
        <taxon>Bdelloidea</taxon>
        <taxon>Adinetida</taxon>
        <taxon>Adinetidae</taxon>
        <taxon>Adineta</taxon>
    </lineage>
</organism>
<evidence type="ECO:0000256" key="5">
    <source>
        <dbReference type="SAM" id="Phobius"/>
    </source>
</evidence>
<feature type="transmembrane region" description="Helical" evidence="5">
    <location>
        <begin position="97"/>
        <end position="116"/>
    </location>
</feature>
<evidence type="ECO:0000313" key="9">
    <source>
        <dbReference type="Proteomes" id="UP000663828"/>
    </source>
</evidence>
<feature type="transmembrane region" description="Helical" evidence="5">
    <location>
        <begin position="20"/>
        <end position="43"/>
    </location>
</feature>
<feature type="transmembrane region" description="Helical" evidence="5">
    <location>
        <begin position="284"/>
        <end position="303"/>
    </location>
</feature>
<dbReference type="GO" id="GO:0016020">
    <property type="term" value="C:membrane"/>
    <property type="evidence" value="ECO:0007669"/>
    <property type="project" value="UniProtKB-SubCell"/>
</dbReference>
<feature type="transmembrane region" description="Helical" evidence="5">
    <location>
        <begin position="55"/>
        <end position="77"/>
    </location>
</feature>
<feature type="transmembrane region" description="Helical" evidence="5">
    <location>
        <begin position="183"/>
        <end position="202"/>
    </location>
</feature>
<dbReference type="InterPro" id="IPR017452">
    <property type="entry name" value="GPCR_Rhodpsn_7TM"/>
</dbReference>
<evidence type="ECO:0000256" key="4">
    <source>
        <dbReference type="ARBA" id="ARBA00023136"/>
    </source>
</evidence>
<dbReference type="Proteomes" id="UP000663828">
    <property type="component" value="Unassembled WGS sequence"/>
</dbReference>
<keyword evidence="2 5" id="KW-0812">Transmembrane</keyword>